<dbReference type="Pfam" id="PF02194">
    <property type="entry name" value="PXA"/>
    <property type="match status" value="1"/>
</dbReference>
<feature type="domain" description="PX" evidence="3">
    <location>
        <begin position="546"/>
        <end position="666"/>
    </location>
</feature>
<feature type="domain" description="PXA" evidence="4">
    <location>
        <begin position="123"/>
        <end position="297"/>
    </location>
</feature>
<keyword evidence="6" id="KW-1185">Reference proteome</keyword>
<dbReference type="PANTHER" id="PTHR22775">
    <property type="entry name" value="SORTING NEXIN"/>
    <property type="match status" value="1"/>
</dbReference>
<dbReference type="Gene3D" id="3.30.1520.10">
    <property type="entry name" value="Phox-like domain"/>
    <property type="match status" value="1"/>
</dbReference>
<evidence type="ECO:0000259" key="4">
    <source>
        <dbReference type="PROSITE" id="PS51207"/>
    </source>
</evidence>
<dbReference type="PROSITE" id="PS50132">
    <property type="entry name" value="RGS"/>
    <property type="match status" value="1"/>
</dbReference>
<dbReference type="SUPFAM" id="SSF48097">
    <property type="entry name" value="Regulator of G-protein signaling, RGS"/>
    <property type="match status" value="1"/>
</dbReference>
<reference evidence="5" key="1">
    <citation type="journal article" date="2023" name="Mol. Biol. Evol.">
        <title>Third-Generation Sequencing Reveals the Adaptive Role of the Epigenome in Three Deep-Sea Polychaetes.</title>
        <authorList>
            <person name="Perez M."/>
            <person name="Aroh O."/>
            <person name="Sun Y."/>
            <person name="Lan Y."/>
            <person name="Juniper S.K."/>
            <person name="Young C.R."/>
            <person name="Angers B."/>
            <person name="Qian P.Y."/>
        </authorList>
    </citation>
    <scope>NUCLEOTIDE SEQUENCE</scope>
    <source>
        <strain evidence="5">R07B-5</strain>
    </source>
</reference>
<dbReference type="CDD" id="cd06877">
    <property type="entry name" value="PX_SNX14"/>
    <property type="match status" value="1"/>
</dbReference>
<sequence>MKALGSSITWQASADLAKRQQLLIGAAVLLLLVSFFSPGCFPFAMMLLSFTGGLSMCHLVFGPDVLLPNLLPGCIRRCEGHNRDDELTLLKKVCPVCGNDNCNRHRPELNIVALQPWTNLKLPQAVDKALEEFLNLVLKEFVYTWYRDLSVDEAFVDELRTSLRFIVAVLLRRIRKVDIPTLITSKILNTAMKHLHFCLEAKKTADPDVDIEEVVMQYYETHLHAALRNRPMEVDYLRHLAERVFPYILPVGSMNCKSLCVLLREILAGAILLPAMDVIADPDTINRLLLLFLDETTTVEGHESTSPDVTLLTDFSQPLSHSNSCLHLELSDILGNPSALYAFLQFMKAEASVNVLQFYLTVETFNSKILTPDLSDQDLIDLHQELKEVCQAYCLPSAIDRIQFDNDIVQQLTEICDGPPEGIIKLQTTTPLFRAYEHAYNLLENTFLPLFHQSDDYYQLLCGDRLNTRLQRRSNRTATRLGDALTLSKLGSKIKGVFKTSTVEGSLAGDVTDLSEEADLMEQEDHVIMSAVHLWDGPLRDLSAWRVTVPEVLTKAEPENPNRCYYTYLVEVRRVDVLEDDFEASQWTVERRYNEFYVLEQKLTEFHGEFDDLQLPPKKSFGTKNIEFLESKKAALEQYLQRLLTFPGLRGSELLYSFFTSDIEFSSSFLPDLNLGKMTNGAIRLVRKEKGQNLDPFLHSFLLSTETCKSKPCKWSDKDSDTISISSEKMANSVYENNANVDLPLNPPLPSNLCDNKPAEGAFDTLLYLADKVYHSPCWLRDVLLSARIVIKQGPFGPPKKISELPFGQVTLLKVSRGNLTFWGRLF</sequence>
<feature type="domain" description="RGS" evidence="2">
    <location>
        <begin position="329"/>
        <end position="461"/>
    </location>
</feature>
<dbReference type="InterPro" id="IPR001683">
    <property type="entry name" value="PX_dom"/>
</dbReference>
<keyword evidence="1" id="KW-0812">Transmembrane</keyword>
<comment type="caution">
    <text evidence="5">The sequence shown here is derived from an EMBL/GenBank/DDBJ whole genome shotgun (WGS) entry which is preliminary data.</text>
</comment>
<dbReference type="EMBL" id="JAODUO010000031">
    <property type="protein sequence ID" value="KAK2192418.1"/>
    <property type="molecule type" value="Genomic_DNA"/>
</dbReference>
<dbReference type="InterPro" id="IPR003114">
    <property type="entry name" value="Phox_assoc"/>
</dbReference>
<dbReference type="Pfam" id="PF00787">
    <property type="entry name" value="PX"/>
    <property type="match status" value="1"/>
</dbReference>
<dbReference type="GO" id="GO:0097352">
    <property type="term" value="P:autophagosome maturation"/>
    <property type="evidence" value="ECO:0007669"/>
    <property type="project" value="TreeGrafter"/>
</dbReference>
<organism evidence="5 6">
    <name type="scientific">Ridgeia piscesae</name>
    <name type="common">Tubeworm</name>
    <dbReference type="NCBI Taxonomy" id="27915"/>
    <lineage>
        <taxon>Eukaryota</taxon>
        <taxon>Metazoa</taxon>
        <taxon>Spiralia</taxon>
        <taxon>Lophotrochozoa</taxon>
        <taxon>Annelida</taxon>
        <taxon>Polychaeta</taxon>
        <taxon>Sedentaria</taxon>
        <taxon>Canalipalpata</taxon>
        <taxon>Sabellida</taxon>
        <taxon>Siboglinidae</taxon>
        <taxon>Ridgeia</taxon>
    </lineage>
</organism>
<evidence type="ECO:0000256" key="1">
    <source>
        <dbReference type="SAM" id="Phobius"/>
    </source>
</evidence>
<dbReference type="InterPro" id="IPR037436">
    <property type="entry name" value="SNX14_PX"/>
</dbReference>
<keyword evidence="1" id="KW-1133">Transmembrane helix</keyword>
<accession>A0AAD9PD12</accession>
<dbReference type="GO" id="GO:0005770">
    <property type="term" value="C:late endosome"/>
    <property type="evidence" value="ECO:0007669"/>
    <property type="project" value="TreeGrafter"/>
</dbReference>
<dbReference type="AlphaFoldDB" id="A0AAD9PD12"/>
<evidence type="ECO:0000313" key="6">
    <source>
        <dbReference type="Proteomes" id="UP001209878"/>
    </source>
</evidence>
<dbReference type="PROSITE" id="PS50195">
    <property type="entry name" value="PX"/>
    <property type="match status" value="1"/>
</dbReference>
<dbReference type="SMART" id="SM00315">
    <property type="entry name" value="RGS"/>
    <property type="match status" value="1"/>
</dbReference>
<dbReference type="Gene3D" id="1.10.167.10">
    <property type="entry name" value="Regulator of G-protein Signalling 4, domain 2"/>
    <property type="match status" value="1"/>
</dbReference>
<dbReference type="SMART" id="SM00313">
    <property type="entry name" value="PXA"/>
    <property type="match status" value="1"/>
</dbReference>
<dbReference type="InterPro" id="IPR036871">
    <property type="entry name" value="PX_dom_sf"/>
</dbReference>
<dbReference type="GO" id="GO:0035091">
    <property type="term" value="F:phosphatidylinositol binding"/>
    <property type="evidence" value="ECO:0007669"/>
    <property type="project" value="InterPro"/>
</dbReference>
<dbReference type="SMART" id="SM00312">
    <property type="entry name" value="PX"/>
    <property type="match status" value="1"/>
</dbReference>
<dbReference type="Proteomes" id="UP001209878">
    <property type="component" value="Unassembled WGS sequence"/>
</dbReference>
<dbReference type="SUPFAM" id="SSF64268">
    <property type="entry name" value="PX domain"/>
    <property type="match status" value="1"/>
</dbReference>
<evidence type="ECO:0000313" key="5">
    <source>
        <dbReference type="EMBL" id="KAK2192418.1"/>
    </source>
</evidence>
<dbReference type="InterPro" id="IPR016137">
    <property type="entry name" value="RGS"/>
</dbReference>
<dbReference type="PANTHER" id="PTHR22775:SF44">
    <property type="entry name" value="SORTING NEXIN-14"/>
    <property type="match status" value="1"/>
</dbReference>
<gene>
    <name evidence="5" type="ORF">NP493_30g06021</name>
</gene>
<dbReference type="InterPro" id="IPR036305">
    <property type="entry name" value="RGS_sf"/>
</dbReference>
<keyword evidence="1" id="KW-0472">Membrane</keyword>
<proteinExistence type="predicted"/>
<feature type="transmembrane region" description="Helical" evidence="1">
    <location>
        <begin position="21"/>
        <end position="48"/>
    </location>
</feature>
<dbReference type="Pfam" id="PF00615">
    <property type="entry name" value="RGS"/>
    <property type="match status" value="1"/>
</dbReference>
<evidence type="ECO:0000259" key="3">
    <source>
        <dbReference type="PROSITE" id="PS50195"/>
    </source>
</evidence>
<evidence type="ECO:0000259" key="2">
    <source>
        <dbReference type="PROSITE" id="PS50132"/>
    </source>
</evidence>
<protein>
    <recommendedName>
        <fullName evidence="7">Sorting nexin-14</fullName>
    </recommendedName>
</protein>
<name>A0AAD9PD12_RIDPI</name>
<dbReference type="PROSITE" id="PS51207">
    <property type="entry name" value="PXA"/>
    <property type="match status" value="1"/>
</dbReference>
<dbReference type="InterPro" id="IPR044926">
    <property type="entry name" value="RGS_subdomain_2"/>
</dbReference>
<evidence type="ECO:0008006" key="7">
    <source>
        <dbReference type="Google" id="ProtNLM"/>
    </source>
</evidence>